<accession>A0A382QZP0</accession>
<feature type="non-terminal residue" evidence="1">
    <location>
        <position position="25"/>
    </location>
</feature>
<sequence length="25" mass="2511">MNGSGIVGVDVSVASLPALEINDRP</sequence>
<name>A0A382QZP0_9ZZZZ</name>
<dbReference type="AlphaFoldDB" id="A0A382QZP0"/>
<gene>
    <name evidence="1" type="ORF">METZ01_LOCUS343817</name>
</gene>
<dbReference type="EMBL" id="UINC01118080">
    <property type="protein sequence ID" value="SVC90963.1"/>
    <property type="molecule type" value="Genomic_DNA"/>
</dbReference>
<protein>
    <submittedName>
        <fullName evidence="1">Uncharacterized protein</fullName>
    </submittedName>
</protein>
<organism evidence="1">
    <name type="scientific">marine metagenome</name>
    <dbReference type="NCBI Taxonomy" id="408172"/>
    <lineage>
        <taxon>unclassified sequences</taxon>
        <taxon>metagenomes</taxon>
        <taxon>ecological metagenomes</taxon>
    </lineage>
</organism>
<evidence type="ECO:0000313" key="1">
    <source>
        <dbReference type="EMBL" id="SVC90963.1"/>
    </source>
</evidence>
<proteinExistence type="predicted"/>
<reference evidence="1" key="1">
    <citation type="submission" date="2018-05" db="EMBL/GenBank/DDBJ databases">
        <authorList>
            <person name="Lanie J.A."/>
            <person name="Ng W.-L."/>
            <person name="Kazmierczak K.M."/>
            <person name="Andrzejewski T.M."/>
            <person name="Davidsen T.M."/>
            <person name="Wayne K.J."/>
            <person name="Tettelin H."/>
            <person name="Glass J.I."/>
            <person name="Rusch D."/>
            <person name="Podicherti R."/>
            <person name="Tsui H.-C.T."/>
            <person name="Winkler M.E."/>
        </authorList>
    </citation>
    <scope>NUCLEOTIDE SEQUENCE</scope>
</reference>